<dbReference type="AlphaFoldDB" id="A0A8J9XAU1"/>
<sequence length="309" mass="34118">MQGLSEDPVDLSTDVFVRNFRAARGLSNIYRCAKTDGLARRLYANNHSNGEMLLLERAGLILDLRSDSERSEKDSQTWMSRAPGGKFSVQRDSFSPPLSSERVVLRLDPLSPSTFMAYLDKNWMTPQQKLKSNMYKIVDGKQLHNLRMEVLNTKGLAGLNEAILETGKHVLKEALTAIVLHLEKNPTSPVVIHCVQGKDRTGLSVMLCQSVLGISDDVIIDDYHLSESMLLDSSAVTDQLTASVNVTGKIDKRVFSGAPREAMESTLSFLRSKYGSVSPGYLDAIGFHESWQSRLKAVLGQSKAATSNL</sequence>
<dbReference type="Gene3D" id="3.90.190.10">
    <property type="entry name" value="Protein tyrosine phosphatase superfamily"/>
    <property type="match status" value="1"/>
</dbReference>
<dbReference type="GO" id="GO:0004721">
    <property type="term" value="F:phosphoprotein phosphatase activity"/>
    <property type="evidence" value="ECO:0007669"/>
    <property type="project" value="InterPro"/>
</dbReference>
<dbReference type="InterPro" id="IPR029021">
    <property type="entry name" value="Prot-tyrosine_phosphatase-like"/>
</dbReference>
<dbReference type="Proteomes" id="UP000836788">
    <property type="component" value="Chromosome 9"/>
</dbReference>
<dbReference type="InterPro" id="IPR016130">
    <property type="entry name" value="Tyr_Pase_AS"/>
</dbReference>
<dbReference type="PANTHER" id="PTHR31126:SF1">
    <property type="entry name" value="TYROSINE SPECIFIC PROTEIN PHOSPHATASES DOMAIN-CONTAINING PROTEIN"/>
    <property type="match status" value="1"/>
</dbReference>
<dbReference type="SUPFAM" id="SSF52799">
    <property type="entry name" value="(Phosphotyrosine protein) phosphatases II"/>
    <property type="match status" value="1"/>
</dbReference>
<protein>
    <recommendedName>
        <fullName evidence="2">Tyrosine specific protein phosphatases domain-containing protein</fullName>
    </recommendedName>
</protein>
<gene>
    <name evidence="1" type="ORF">PTTT1_LOCUS55245</name>
</gene>
<evidence type="ECO:0008006" key="2">
    <source>
        <dbReference type="Google" id="ProtNLM"/>
    </source>
</evidence>
<dbReference type="EMBL" id="OU594950">
    <property type="protein sequence ID" value="CAG9294609.1"/>
    <property type="molecule type" value="Genomic_DNA"/>
</dbReference>
<name>A0A8J9XAU1_PHATR</name>
<dbReference type="PANTHER" id="PTHR31126">
    <property type="entry name" value="TYROSINE-PROTEIN PHOSPHATASE"/>
    <property type="match status" value="1"/>
</dbReference>
<proteinExistence type="predicted"/>
<dbReference type="Pfam" id="PF13350">
    <property type="entry name" value="Y_phosphatase3"/>
    <property type="match status" value="1"/>
</dbReference>
<accession>A0A8J9XAU1</accession>
<reference evidence="1" key="1">
    <citation type="submission" date="2022-02" db="EMBL/GenBank/DDBJ databases">
        <authorList>
            <person name="Giguere J D."/>
        </authorList>
    </citation>
    <scope>NUCLEOTIDE SEQUENCE</scope>
    <source>
        <strain evidence="1">CCAP 1055/1</strain>
    </source>
</reference>
<evidence type="ECO:0000313" key="1">
    <source>
        <dbReference type="EMBL" id="CAG9294609.1"/>
    </source>
</evidence>
<dbReference type="InterPro" id="IPR026893">
    <property type="entry name" value="Tyr/Ser_Pase_IphP-type"/>
</dbReference>
<organism evidence="1">
    <name type="scientific">Phaeodactylum tricornutum</name>
    <name type="common">Diatom</name>
    <dbReference type="NCBI Taxonomy" id="2850"/>
    <lineage>
        <taxon>Eukaryota</taxon>
        <taxon>Sar</taxon>
        <taxon>Stramenopiles</taxon>
        <taxon>Ochrophyta</taxon>
        <taxon>Bacillariophyta</taxon>
        <taxon>Bacillariophyceae</taxon>
        <taxon>Bacillariophycidae</taxon>
        <taxon>Naviculales</taxon>
        <taxon>Phaeodactylaceae</taxon>
        <taxon>Phaeodactylum</taxon>
    </lineage>
</organism>
<dbReference type="PROSITE" id="PS00383">
    <property type="entry name" value="TYR_PHOSPHATASE_1"/>
    <property type="match status" value="1"/>
</dbReference>